<keyword evidence="1" id="KW-0805">Transcription regulation</keyword>
<dbReference type="Gene3D" id="1.10.357.10">
    <property type="entry name" value="Tetracycline Repressor, domain 2"/>
    <property type="match status" value="1"/>
</dbReference>
<dbReference type="GO" id="GO:0000976">
    <property type="term" value="F:transcription cis-regulatory region binding"/>
    <property type="evidence" value="ECO:0007669"/>
    <property type="project" value="TreeGrafter"/>
</dbReference>
<dbReference type="AlphaFoldDB" id="A0A327X584"/>
<dbReference type="Pfam" id="PF00440">
    <property type="entry name" value="TetR_N"/>
    <property type="match status" value="1"/>
</dbReference>
<feature type="DNA-binding region" description="H-T-H motif" evidence="4">
    <location>
        <begin position="32"/>
        <end position="51"/>
    </location>
</feature>
<dbReference type="OrthoDB" id="836882at2"/>
<dbReference type="InterPro" id="IPR009057">
    <property type="entry name" value="Homeodomain-like_sf"/>
</dbReference>
<evidence type="ECO:0000256" key="3">
    <source>
        <dbReference type="ARBA" id="ARBA00023163"/>
    </source>
</evidence>
<dbReference type="PANTHER" id="PTHR30055">
    <property type="entry name" value="HTH-TYPE TRANSCRIPTIONAL REGULATOR RUTR"/>
    <property type="match status" value="1"/>
</dbReference>
<dbReference type="EMBL" id="QLMC01000001">
    <property type="protein sequence ID" value="RAK02197.1"/>
    <property type="molecule type" value="Genomic_DNA"/>
</dbReference>
<dbReference type="PROSITE" id="PS50977">
    <property type="entry name" value="HTH_TETR_2"/>
    <property type="match status" value="1"/>
</dbReference>
<proteinExistence type="predicted"/>
<gene>
    <name evidence="6" type="ORF">LX87_00317</name>
</gene>
<evidence type="ECO:0000313" key="6">
    <source>
        <dbReference type="EMBL" id="RAK02197.1"/>
    </source>
</evidence>
<keyword evidence="2 4" id="KW-0238">DNA-binding</keyword>
<sequence>MEKVKRNRAQTSQRIINALEEVIAEKGIDGIGINRISEKAGVSKVLIYRYFGGLDGLLSYYVKMGRLFPLLSPVTLEQLRPVHENDLAKLWYKQLVHSFRFFRQFPAAYQIVKATVTEDSPLADEVSKAFDEELTRLVEQLSFVKGADFKAISAIMAGAMANLTLLSKNNRTFVGIDLATEEGWQRIEEAVRVIYTGLNRMAVQSADVSLDLHSTGVPSRYW</sequence>
<reference evidence="6 7" key="1">
    <citation type="submission" date="2018-06" db="EMBL/GenBank/DDBJ databases">
        <title>Genomic Encyclopedia of Archaeal and Bacterial Type Strains, Phase II (KMG-II): from individual species to whole genera.</title>
        <authorList>
            <person name="Goeker M."/>
        </authorList>
    </citation>
    <scope>NUCLEOTIDE SEQUENCE [LARGE SCALE GENOMIC DNA]</scope>
    <source>
        <strain evidence="6 7">DSM 21851</strain>
    </source>
</reference>
<comment type="caution">
    <text evidence="6">The sequence shown here is derived from an EMBL/GenBank/DDBJ whole genome shotgun (WGS) entry which is preliminary data.</text>
</comment>
<dbReference type="RefSeq" id="WP_111626415.1">
    <property type="nucleotide sequence ID" value="NZ_QLMC01000001.1"/>
</dbReference>
<evidence type="ECO:0000256" key="4">
    <source>
        <dbReference type="PROSITE-ProRule" id="PRU00335"/>
    </source>
</evidence>
<organism evidence="6 7">
    <name type="scientific">Larkinella arboricola</name>
    <dbReference type="NCBI Taxonomy" id="643671"/>
    <lineage>
        <taxon>Bacteria</taxon>
        <taxon>Pseudomonadati</taxon>
        <taxon>Bacteroidota</taxon>
        <taxon>Cytophagia</taxon>
        <taxon>Cytophagales</taxon>
        <taxon>Spirosomataceae</taxon>
        <taxon>Larkinella</taxon>
    </lineage>
</organism>
<keyword evidence="3" id="KW-0804">Transcription</keyword>
<dbReference type="GO" id="GO:0003700">
    <property type="term" value="F:DNA-binding transcription factor activity"/>
    <property type="evidence" value="ECO:0007669"/>
    <property type="project" value="TreeGrafter"/>
</dbReference>
<dbReference type="PRINTS" id="PR00455">
    <property type="entry name" value="HTHTETR"/>
</dbReference>
<name>A0A327X584_LARAB</name>
<evidence type="ECO:0000256" key="2">
    <source>
        <dbReference type="ARBA" id="ARBA00023125"/>
    </source>
</evidence>
<dbReference type="Proteomes" id="UP000248790">
    <property type="component" value="Unassembled WGS sequence"/>
</dbReference>
<evidence type="ECO:0000259" key="5">
    <source>
        <dbReference type="PROSITE" id="PS50977"/>
    </source>
</evidence>
<keyword evidence="7" id="KW-1185">Reference proteome</keyword>
<dbReference type="PANTHER" id="PTHR30055:SF234">
    <property type="entry name" value="HTH-TYPE TRANSCRIPTIONAL REGULATOR BETI"/>
    <property type="match status" value="1"/>
</dbReference>
<protein>
    <submittedName>
        <fullName evidence="6">TetR family transcriptional regulator</fullName>
    </submittedName>
</protein>
<dbReference type="SUPFAM" id="SSF46689">
    <property type="entry name" value="Homeodomain-like"/>
    <property type="match status" value="1"/>
</dbReference>
<dbReference type="InterPro" id="IPR001647">
    <property type="entry name" value="HTH_TetR"/>
</dbReference>
<feature type="domain" description="HTH tetR-type" evidence="5">
    <location>
        <begin position="9"/>
        <end position="69"/>
    </location>
</feature>
<dbReference type="InterPro" id="IPR050109">
    <property type="entry name" value="HTH-type_TetR-like_transc_reg"/>
</dbReference>
<accession>A0A327X584</accession>
<evidence type="ECO:0000313" key="7">
    <source>
        <dbReference type="Proteomes" id="UP000248790"/>
    </source>
</evidence>
<evidence type="ECO:0000256" key="1">
    <source>
        <dbReference type="ARBA" id="ARBA00023015"/>
    </source>
</evidence>